<dbReference type="SMART" id="SM00338">
    <property type="entry name" value="BRLZ"/>
    <property type="match status" value="1"/>
</dbReference>
<dbReference type="AlphaFoldDB" id="A0A072PGE7"/>
<dbReference type="RefSeq" id="XP_013257220.1">
    <property type="nucleotide sequence ID" value="XM_013401766.1"/>
</dbReference>
<dbReference type="SUPFAM" id="SSF57959">
    <property type="entry name" value="Leucine zipper domain"/>
    <property type="match status" value="1"/>
</dbReference>
<evidence type="ECO:0000256" key="1">
    <source>
        <dbReference type="ARBA" id="ARBA00004123"/>
    </source>
</evidence>
<dbReference type="GO" id="GO:0090575">
    <property type="term" value="C:RNA polymerase II transcription regulator complex"/>
    <property type="evidence" value="ECO:0007669"/>
    <property type="project" value="TreeGrafter"/>
</dbReference>
<dbReference type="EMBL" id="AMGV01000009">
    <property type="protein sequence ID" value="KEF54630.1"/>
    <property type="molecule type" value="Genomic_DNA"/>
</dbReference>
<feature type="compositionally biased region" description="Low complexity" evidence="4">
    <location>
        <begin position="160"/>
        <end position="179"/>
    </location>
</feature>
<evidence type="ECO:0000256" key="2">
    <source>
        <dbReference type="ARBA" id="ARBA00023242"/>
    </source>
</evidence>
<comment type="caution">
    <text evidence="6">The sequence shown here is derived from an EMBL/GenBank/DDBJ whole genome shotgun (WGS) entry which is preliminary data.</text>
</comment>
<feature type="region of interest" description="Disordered" evidence="4">
    <location>
        <begin position="89"/>
        <end position="113"/>
    </location>
</feature>
<evidence type="ECO:0000313" key="6">
    <source>
        <dbReference type="EMBL" id="KEF54630.1"/>
    </source>
</evidence>
<organism evidence="6 7">
    <name type="scientific">Exophiala aquamarina CBS 119918</name>
    <dbReference type="NCBI Taxonomy" id="1182545"/>
    <lineage>
        <taxon>Eukaryota</taxon>
        <taxon>Fungi</taxon>
        <taxon>Dikarya</taxon>
        <taxon>Ascomycota</taxon>
        <taxon>Pezizomycotina</taxon>
        <taxon>Eurotiomycetes</taxon>
        <taxon>Chaetothyriomycetidae</taxon>
        <taxon>Chaetothyriales</taxon>
        <taxon>Herpotrichiellaceae</taxon>
        <taxon>Exophiala</taxon>
    </lineage>
</organism>
<comment type="subcellular location">
    <subcellularLocation>
        <location evidence="1">Nucleus</location>
    </subcellularLocation>
</comment>
<sequence>MVNFEFRPFFRSKEERTEKRREQVRRAQKTFRERRDQYLKILERQLSKSQAENALLISEAEQLRSEASALQRRLDICEETLRSFQLMTPESDWQDGDPNGGTGTGAFLSQTGPLVADKNQTVTTVRLDYQHGKPHQLIMTPSSLGSPQDTFTNFSTPNLQRRGTTKQRQQGEPSPSQSPSRYLYKAQFIAHLDTVVVAMEFVLKLESPCLPHIHDPAADGSDDTTPQGHVHTVSATLLSCIANSPRPTSNKSLTALPSPQGSTVEPDSPAALQCFHAPRSILTSLLQRSLELPKESTEVTPIQAWHQIEQHPDFGRINVAELETLSDMLLEHIKCYGFGGVIKQDFLQSLLEQL</sequence>
<gene>
    <name evidence="6" type="ORF">A1O9_09072</name>
</gene>
<feature type="compositionally biased region" description="Polar residues" evidence="4">
    <location>
        <begin position="139"/>
        <end position="159"/>
    </location>
</feature>
<feature type="coiled-coil region" evidence="3">
    <location>
        <begin position="39"/>
        <end position="80"/>
    </location>
</feature>
<dbReference type="InterPro" id="IPR004827">
    <property type="entry name" value="bZIP"/>
</dbReference>
<dbReference type="Proteomes" id="UP000027920">
    <property type="component" value="Unassembled WGS sequence"/>
</dbReference>
<feature type="domain" description="BZIP" evidence="5">
    <location>
        <begin position="14"/>
        <end position="74"/>
    </location>
</feature>
<feature type="region of interest" description="Disordered" evidence="4">
    <location>
        <begin position="136"/>
        <end position="179"/>
    </location>
</feature>
<dbReference type="InterPro" id="IPR050936">
    <property type="entry name" value="AP-1-like"/>
</dbReference>
<dbReference type="Gene3D" id="1.20.5.170">
    <property type="match status" value="1"/>
</dbReference>
<reference evidence="6 7" key="1">
    <citation type="submission" date="2013-03" db="EMBL/GenBank/DDBJ databases">
        <title>The Genome Sequence of Exophiala aquamarina CBS 119918.</title>
        <authorList>
            <consortium name="The Broad Institute Genomics Platform"/>
            <person name="Cuomo C."/>
            <person name="de Hoog S."/>
            <person name="Gorbushina A."/>
            <person name="Walker B."/>
            <person name="Young S.K."/>
            <person name="Zeng Q."/>
            <person name="Gargeya S."/>
            <person name="Fitzgerald M."/>
            <person name="Haas B."/>
            <person name="Abouelleil A."/>
            <person name="Allen A.W."/>
            <person name="Alvarado L."/>
            <person name="Arachchi H.M."/>
            <person name="Berlin A.M."/>
            <person name="Chapman S.B."/>
            <person name="Gainer-Dewar J."/>
            <person name="Goldberg J."/>
            <person name="Griggs A."/>
            <person name="Gujja S."/>
            <person name="Hansen M."/>
            <person name="Howarth C."/>
            <person name="Imamovic A."/>
            <person name="Ireland A."/>
            <person name="Larimer J."/>
            <person name="McCowan C."/>
            <person name="Murphy C."/>
            <person name="Pearson M."/>
            <person name="Poon T.W."/>
            <person name="Priest M."/>
            <person name="Roberts A."/>
            <person name="Saif S."/>
            <person name="Shea T."/>
            <person name="Sisk P."/>
            <person name="Sykes S."/>
            <person name="Wortman J."/>
            <person name="Nusbaum C."/>
            <person name="Birren B."/>
        </authorList>
    </citation>
    <scope>NUCLEOTIDE SEQUENCE [LARGE SCALE GENOMIC DNA]</scope>
    <source>
        <strain evidence="6 7">CBS 119918</strain>
    </source>
</reference>
<keyword evidence="2" id="KW-0539">Nucleus</keyword>
<dbReference type="InterPro" id="IPR046347">
    <property type="entry name" value="bZIP_sf"/>
</dbReference>
<dbReference type="GeneID" id="25283982"/>
<protein>
    <recommendedName>
        <fullName evidence="5">BZIP domain-containing protein</fullName>
    </recommendedName>
</protein>
<dbReference type="OrthoDB" id="2590011at2759"/>
<dbReference type="PANTHER" id="PTHR40621">
    <property type="entry name" value="TRANSCRIPTION FACTOR KAPC-RELATED"/>
    <property type="match status" value="1"/>
</dbReference>
<evidence type="ECO:0000256" key="3">
    <source>
        <dbReference type="SAM" id="Coils"/>
    </source>
</evidence>
<keyword evidence="7" id="KW-1185">Reference proteome</keyword>
<evidence type="ECO:0000313" key="7">
    <source>
        <dbReference type="Proteomes" id="UP000027920"/>
    </source>
</evidence>
<evidence type="ECO:0000256" key="4">
    <source>
        <dbReference type="SAM" id="MobiDB-lite"/>
    </source>
</evidence>
<dbReference type="PANTHER" id="PTHR40621:SF6">
    <property type="entry name" value="AP-1-LIKE TRANSCRIPTION FACTOR YAP1-RELATED"/>
    <property type="match status" value="1"/>
</dbReference>
<dbReference type="VEuPathDB" id="FungiDB:A1O9_09072"/>
<keyword evidence="3" id="KW-0175">Coiled coil</keyword>
<dbReference type="GO" id="GO:0000976">
    <property type="term" value="F:transcription cis-regulatory region binding"/>
    <property type="evidence" value="ECO:0007669"/>
    <property type="project" value="InterPro"/>
</dbReference>
<evidence type="ECO:0000259" key="5">
    <source>
        <dbReference type="PROSITE" id="PS50217"/>
    </source>
</evidence>
<dbReference type="GO" id="GO:0001228">
    <property type="term" value="F:DNA-binding transcription activator activity, RNA polymerase II-specific"/>
    <property type="evidence" value="ECO:0007669"/>
    <property type="project" value="TreeGrafter"/>
</dbReference>
<dbReference type="PROSITE" id="PS50217">
    <property type="entry name" value="BZIP"/>
    <property type="match status" value="1"/>
</dbReference>
<accession>A0A072PGE7</accession>
<dbReference type="CDD" id="cd14688">
    <property type="entry name" value="bZIP_YAP"/>
    <property type="match status" value="1"/>
</dbReference>
<dbReference type="HOGENOM" id="CLU_036934_2_0_1"/>
<name>A0A072PGE7_9EURO</name>
<proteinExistence type="predicted"/>
<dbReference type="STRING" id="1182545.A0A072PGE7"/>